<evidence type="ECO:0000259" key="15">
    <source>
        <dbReference type="PROSITE" id="PS51163"/>
    </source>
</evidence>
<feature type="binding site" evidence="14">
    <location>
        <position position="56"/>
    </location>
    <ligand>
        <name>L-threonine</name>
        <dbReference type="ChEBI" id="CHEBI:57926"/>
    </ligand>
</feature>
<feature type="binding site" evidence="14">
    <location>
        <position position="110"/>
    </location>
    <ligand>
        <name>L-threonine</name>
        <dbReference type="ChEBI" id="CHEBI:57926"/>
    </ligand>
</feature>
<dbReference type="FunFam" id="3.90.870.10:FF:000009">
    <property type="entry name" value="Threonylcarbamoyl-AMP synthase, putative"/>
    <property type="match status" value="1"/>
</dbReference>
<dbReference type="NCBIfam" id="TIGR00057">
    <property type="entry name" value="L-threonylcarbamoyladenylate synthase"/>
    <property type="match status" value="1"/>
</dbReference>
<dbReference type="GO" id="GO:0008033">
    <property type="term" value="P:tRNA processing"/>
    <property type="evidence" value="ECO:0007669"/>
    <property type="project" value="UniProtKB-KW"/>
</dbReference>
<evidence type="ECO:0000256" key="7">
    <source>
        <dbReference type="ARBA" id="ARBA00022694"/>
    </source>
</evidence>
<dbReference type="RefSeq" id="WP_106989916.1">
    <property type="nucleotide sequence ID" value="NZ_KZ679086.1"/>
</dbReference>
<dbReference type="GO" id="GO:0061710">
    <property type="term" value="F:L-threonylcarbamoyladenylate synthase"/>
    <property type="evidence" value="ECO:0007669"/>
    <property type="project" value="UniProtKB-EC"/>
</dbReference>
<keyword evidence="6 13" id="KW-0808">Transferase</keyword>
<dbReference type="InterPro" id="IPR038385">
    <property type="entry name" value="Sua5/YwlC_C"/>
</dbReference>
<evidence type="ECO:0000256" key="5">
    <source>
        <dbReference type="ARBA" id="ARBA00022490"/>
    </source>
</evidence>
<organism evidence="16 17">
    <name type="scientific">Arenimonas caeni</name>
    <dbReference type="NCBI Taxonomy" id="2058085"/>
    <lineage>
        <taxon>Bacteria</taxon>
        <taxon>Pseudomonadati</taxon>
        <taxon>Pseudomonadota</taxon>
        <taxon>Gammaproteobacteria</taxon>
        <taxon>Lysobacterales</taxon>
        <taxon>Lysobacteraceae</taxon>
        <taxon>Arenimonas</taxon>
    </lineage>
</organism>
<dbReference type="EC" id="2.7.7.87" evidence="3 13"/>
<evidence type="ECO:0000256" key="12">
    <source>
        <dbReference type="ARBA" id="ARBA00048366"/>
    </source>
</evidence>
<evidence type="ECO:0000313" key="16">
    <source>
        <dbReference type="EMBL" id="PRH83009.1"/>
    </source>
</evidence>
<dbReference type="PANTHER" id="PTHR17490">
    <property type="entry name" value="SUA5"/>
    <property type="match status" value="1"/>
</dbReference>
<comment type="function">
    <text evidence="13">Required for the formation of a threonylcarbamoyl group on adenosine at position 37 (t(6)A37) in tRNAs that read codons beginning with adenine.</text>
</comment>
<dbReference type="InterPro" id="IPR006070">
    <property type="entry name" value="Sua5-like_dom"/>
</dbReference>
<feature type="binding site" evidence="14">
    <location>
        <position position="106"/>
    </location>
    <ligand>
        <name>ATP</name>
        <dbReference type="ChEBI" id="CHEBI:30616"/>
    </ligand>
</feature>
<evidence type="ECO:0000256" key="8">
    <source>
        <dbReference type="ARBA" id="ARBA00022695"/>
    </source>
</evidence>
<dbReference type="InterPro" id="IPR050156">
    <property type="entry name" value="TC-AMP_synthase_SUA5"/>
</dbReference>
<dbReference type="InterPro" id="IPR005145">
    <property type="entry name" value="Sua5_C"/>
</dbReference>
<feature type="binding site" evidence="14">
    <location>
        <position position="170"/>
    </location>
    <ligand>
        <name>L-threonine</name>
        <dbReference type="ChEBI" id="CHEBI:57926"/>
    </ligand>
</feature>
<comment type="similarity">
    <text evidence="2 13">Belongs to the SUA5 family.</text>
</comment>
<dbReference type="GO" id="GO:0005737">
    <property type="term" value="C:cytoplasm"/>
    <property type="evidence" value="ECO:0007669"/>
    <property type="project" value="UniProtKB-SubCell"/>
</dbReference>
<evidence type="ECO:0000256" key="13">
    <source>
        <dbReference type="PIRNR" id="PIRNR004930"/>
    </source>
</evidence>
<reference evidence="16 17" key="1">
    <citation type="submission" date="2018-03" db="EMBL/GenBank/DDBJ databases">
        <title>Arenimonas caeni sp. nov., isolated from activated sludge.</title>
        <authorList>
            <person name="Liu H."/>
        </authorList>
    </citation>
    <scope>NUCLEOTIDE SEQUENCE [LARGE SCALE GENOMIC DNA]</scope>
    <source>
        <strain evidence="17">z29</strain>
    </source>
</reference>
<name>A0A2P6MAI5_9GAMM</name>
<comment type="subcellular location">
    <subcellularLocation>
        <location evidence="1 13">Cytoplasm</location>
    </subcellularLocation>
</comment>
<evidence type="ECO:0000256" key="2">
    <source>
        <dbReference type="ARBA" id="ARBA00007663"/>
    </source>
</evidence>
<keyword evidence="8 13" id="KW-0548">Nucleotidyltransferase</keyword>
<evidence type="ECO:0000256" key="9">
    <source>
        <dbReference type="ARBA" id="ARBA00022741"/>
    </source>
</evidence>
<dbReference type="Proteomes" id="UP000241736">
    <property type="component" value="Unassembled WGS sequence"/>
</dbReference>
<evidence type="ECO:0000256" key="11">
    <source>
        <dbReference type="ARBA" id="ARBA00029774"/>
    </source>
</evidence>
<sequence>MSNVLGPALEALRRGEAIGLPTETVYGLAADASNPDAVRRIFALKGRPADHPLIVHVAGPEAIDDWALDVPPAARALAAAFWPGPLTLILRKQAAVPPEVTGGQDTVGLRCPDHPVALALLRAFGGGLAAPSANRFGHVSPTRAAHVRAEFGEAVPVVLDGGDCAVGIESTIVDLSGAAPRILRPGMLGRERIEAVIGSVAEGGGADSPRASGTLDAHYAPRTPLLLLPRAALADEAAQQQVMGKAVQVLALGQLPDGTAGLALPATPAAYAHGLYAALRELDGRGANLLLAERPPGDDDWAAIHDRLRRSAAGAGLDAEPT</sequence>
<proteinExistence type="inferred from homology"/>
<dbReference type="SUPFAM" id="SSF55821">
    <property type="entry name" value="YrdC/RibB"/>
    <property type="match status" value="1"/>
</dbReference>
<feature type="binding site" evidence="14">
    <location>
        <position position="47"/>
    </location>
    <ligand>
        <name>ATP</name>
        <dbReference type="ChEBI" id="CHEBI:30616"/>
    </ligand>
</feature>
<dbReference type="PROSITE" id="PS51163">
    <property type="entry name" value="YRDC"/>
    <property type="match status" value="1"/>
</dbReference>
<evidence type="ECO:0000256" key="10">
    <source>
        <dbReference type="ARBA" id="ARBA00022840"/>
    </source>
</evidence>
<dbReference type="InterPro" id="IPR017945">
    <property type="entry name" value="DHBP_synth_RibB-like_a/b_dom"/>
</dbReference>
<dbReference type="Pfam" id="PF03481">
    <property type="entry name" value="Sua5_C"/>
    <property type="match status" value="1"/>
</dbReference>
<keyword evidence="17" id="KW-1185">Reference proteome</keyword>
<evidence type="ECO:0000256" key="1">
    <source>
        <dbReference type="ARBA" id="ARBA00004496"/>
    </source>
</evidence>
<dbReference type="GO" id="GO:0000049">
    <property type="term" value="F:tRNA binding"/>
    <property type="evidence" value="ECO:0007669"/>
    <property type="project" value="TreeGrafter"/>
</dbReference>
<dbReference type="GO" id="GO:0006450">
    <property type="term" value="P:regulation of translational fidelity"/>
    <property type="evidence" value="ECO:0007669"/>
    <property type="project" value="TreeGrafter"/>
</dbReference>
<keyword evidence="5 13" id="KW-0963">Cytoplasm</keyword>
<comment type="caution">
    <text evidence="16">The sequence shown here is derived from an EMBL/GenBank/DDBJ whole genome shotgun (WGS) entry which is preliminary data.</text>
</comment>
<evidence type="ECO:0000256" key="14">
    <source>
        <dbReference type="PIRSR" id="PIRSR004930-1"/>
    </source>
</evidence>
<dbReference type="GO" id="GO:0005524">
    <property type="term" value="F:ATP binding"/>
    <property type="evidence" value="ECO:0007669"/>
    <property type="project" value="UniProtKB-UniRule"/>
</dbReference>
<keyword evidence="10 13" id="KW-0067">ATP-binding</keyword>
<feature type="binding site" evidence="14">
    <location>
        <position position="184"/>
    </location>
    <ligand>
        <name>ATP</name>
        <dbReference type="ChEBI" id="CHEBI:30616"/>
    </ligand>
</feature>
<dbReference type="Pfam" id="PF01300">
    <property type="entry name" value="Sua5_yciO_yrdC"/>
    <property type="match status" value="1"/>
</dbReference>
<dbReference type="Gene3D" id="3.90.870.10">
    <property type="entry name" value="DHBP synthase"/>
    <property type="match status" value="1"/>
</dbReference>
<evidence type="ECO:0000256" key="4">
    <source>
        <dbReference type="ARBA" id="ARBA00015492"/>
    </source>
</evidence>
<dbReference type="Gene3D" id="3.40.50.11030">
    <property type="entry name" value="Threonylcarbamoyl-AMP synthase, C-terminal domain"/>
    <property type="match status" value="1"/>
</dbReference>
<accession>A0A2P6MAI5</accession>
<dbReference type="InterPro" id="IPR010923">
    <property type="entry name" value="T(6)A37_SUA5"/>
</dbReference>
<evidence type="ECO:0000256" key="3">
    <source>
        <dbReference type="ARBA" id="ARBA00012584"/>
    </source>
</evidence>
<gene>
    <name evidence="16" type="ORF">C6N40_05045</name>
</gene>
<feature type="domain" description="YrdC-like" evidence="15">
    <location>
        <begin position="2"/>
        <end position="188"/>
    </location>
</feature>
<dbReference type="OrthoDB" id="9814580at2"/>
<dbReference type="GO" id="GO:0003725">
    <property type="term" value="F:double-stranded RNA binding"/>
    <property type="evidence" value="ECO:0007669"/>
    <property type="project" value="UniProtKB-UniRule"/>
</dbReference>
<protein>
    <recommendedName>
        <fullName evidence="4 13">Threonylcarbamoyl-AMP synthase</fullName>
        <shortName evidence="13">TC-AMP synthase</shortName>
        <ecNumber evidence="3 13">2.7.7.87</ecNumber>
    </recommendedName>
    <alternativeName>
        <fullName evidence="11 13">L-threonylcarbamoyladenylate synthase</fullName>
    </alternativeName>
</protein>
<feature type="binding site" evidence="14">
    <location>
        <position position="24"/>
    </location>
    <ligand>
        <name>L-threonine</name>
        <dbReference type="ChEBI" id="CHEBI:57926"/>
    </ligand>
</feature>
<feature type="binding site" evidence="14">
    <location>
        <position position="219"/>
    </location>
    <ligand>
        <name>ATP</name>
        <dbReference type="ChEBI" id="CHEBI:30616"/>
    </ligand>
</feature>
<dbReference type="AlphaFoldDB" id="A0A2P6MAI5"/>
<keyword evidence="9 13" id="KW-0547">Nucleotide-binding</keyword>
<feature type="binding site" evidence="14">
    <location>
        <position position="130"/>
    </location>
    <ligand>
        <name>L-threonine</name>
        <dbReference type="ChEBI" id="CHEBI:57926"/>
    </ligand>
</feature>
<evidence type="ECO:0000313" key="17">
    <source>
        <dbReference type="Proteomes" id="UP000241736"/>
    </source>
</evidence>
<feature type="binding site" evidence="14">
    <location>
        <position position="140"/>
    </location>
    <ligand>
        <name>ATP</name>
        <dbReference type="ChEBI" id="CHEBI:30616"/>
    </ligand>
</feature>
<keyword evidence="7 13" id="KW-0819">tRNA processing</keyword>
<feature type="binding site" evidence="14">
    <location>
        <position position="132"/>
    </location>
    <ligand>
        <name>ATP</name>
        <dbReference type="ChEBI" id="CHEBI:30616"/>
    </ligand>
</feature>
<evidence type="ECO:0000256" key="6">
    <source>
        <dbReference type="ARBA" id="ARBA00022679"/>
    </source>
</evidence>
<comment type="catalytic activity">
    <reaction evidence="12 13">
        <text>L-threonine + hydrogencarbonate + ATP = L-threonylcarbamoyladenylate + diphosphate + H2O</text>
        <dbReference type="Rhea" id="RHEA:36407"/>
        <dbReference type="ChEBI" id="CHEBI:15377"/>
        <dbReference type="ChEBI" id="CHEBI:17544"/>
        <dbReference type="ChEBI" id="CHEBI:30616"/>
        <dbReference type="ChEBI" id="CHEBI:33019"/>
        <dbReference type="ChEBI" id="CHEBI:57926"/>
        <dbReference type="ChEBI" id="CHEBI:73682"/>
        <dbReference type="EC" id="2.7.7.87"/>
    </reaction>
</comment>
<dbReference type="PANTHER" id="PTHR17490:SF16">
    <property type="entry name" value="THREONYLCARBAMOYL-AMP SYNTHASE"/>
    <property type="match status" value="1"/>
</dbReference>
<dbReference type="PIRSF" id="PIRSF004930">
    <property type="entry name" value="Tln_factor_SUA5"/>
    <property type="match status" value="1"/>
</dbReference>
<dbReference type="EMBL" id="PVLF01000004">
    <property type="protein sequence ID" value="PRH83009.1"/>
    <property type="molecule type" value="Genomic_DNA"/>
</dbReference>